<dbReference type="Gene3D" id="3.40.50.10810">
    <property type="entry name" value="Tandem AAA-ATPase domain"/>
    <property type="match status" value="1"/>
</dbReference>
<evidence type="ECO:0000256" key="1">
    <source>
        <dbReference type="ARBA" id="ARBA00022801"/>
    </source>
</evidence>
<evidence type="ECO:0000259" key="2">
    <source>
        <dbReference type="PROSITE" id="PS51192"/>
    </source>
</evidence>
<dbReference type="GO" id="GO:0004386">
    <property type="term" value="F:helicase activity"/>
    <property type="evidence" value="ECO:0007669"/>
    <property type="project" value="UniProtKB-KW"/>
</dbReference>
<dbReference type="RefSeq" id="WP_129747415.1">
    <property type="nucleotide sequence ID" value="NZ_LR215048.1"/>
</dbReference>
<evidence type="ECO:0000313" key="4">
    <source>
        <dbReference type="EMBL" id="VEU79914.1"/>
    </source>
</evidence>
<dbReference type="InterPro" id="IPR027417">
    <property type="entry name" value="P-loop_NTPase"/>
</dbReference>
<dbReference type="AlphaFoldDB" id="A0A449BBT0"/>
<dbReference type="SMART" id="SM00487">
    <property type="entry name" value="DEXDc"/>
    <property type="match status" value="1"/>
</dbReference>
<protein>
    <submittedName>
        <fullName evidence="4">ATP-dependent helicase HepA</fullName>
    </submittedName>
</protein>
<sequence length="455" mass="52667">MLKPYQLEGFKWLKTLYDNNLGGILADDMGLGKTIQMISLFDSIKTDKPLLVVCPKSLVYNWESELDKFKIQIEKIVYVGSKKEREEIIGKIKSSKEKLIVISSYDTLRNDIDEFRDIKFDTIVLDEAQNIKSIDALRTIAAKSIDAEKRFVLTGTPIENGISDLWSIFDFLMPGYLYTYQRFKRIEERATTSDEKAMDFIIKKTAPFILRRTKKTVLKELPPKIEEVIYGKFDNESRKAYDSYLLKVKERIENPEVNKMEILADITKLRQLAISPKLLYNDYESDSEKIELLTNLIDNSVESGHKVLVFSSFVKALDLVKEKYNEDLYFELTGKTEARSRIDMVNEFNKEESTKKVFFISLKAGGTGLNLVGADIVIHIDPWWNDAAEQQANDRTHRIGQKNSVTIYKVIMKESIEEKILELQAIKKELFEQIVEEGDSRISKMSINDYKYLLE</sequence>
<dbReference type="SMART" id="SM00490">
    <property type="entry name" value="HELICc"/>
    <property type="match status" value="1"/>
</dbReference>
<dbReference type="EMBL" id="LR215048">
    <property type="protein sequence ID" value="VEU79914.1"/>
    <property type="molecule type" value="Genomic_DNA"/>
</dbReference>
<dbReference type="GO" id="GO:0005524">
    <property type="term" value="F:ATP binding"/>
    <property type="evidence" value="ECO:0007669"/>
    <property type="project" value="InterPro"/>
</dbReference>
<dbReference type="Pfam" id="PF00271">
    <property type="entry name" value="Helicase_C"/>
    <property type="match status" value="1"/>
</dbReference>
<name>A0A449BBT0_HAPAX</name>
<keyword evidence="4" id="KW-0347">Helicase</keyword>
<feature type="domain" description="Helicase ATP-binding" evidence="2">
    <location>
        <begin position="14"/>
        <end position="175"/>
    </location>
</feature>
<dbReference type="InterPro" id="IPR038718">
    <property type="entry name" value="SNF2-like_sf"/>
</dbReference>
<dbReference type="PANTHER" id="PTHR10799">
    <property type="entry name" value="SNF2/RAD54 HELICASE FAMILY"/>
    <property type="match status" value="1"/>
</dbReference>
<keyword evidence="4" id="KW-0547">Nucleotide-binding</keyword>
<keyword evidence="1" id="KW-0378">Hydrolase</keyword>
<proteinExistence type="predicted"/>
<accession>A0A449BBT0</accession>
<dbReference type="SUPFAM" id="SSF52540">
    <property type="entry name" value="P-loop containing nucleoside triphosphate hydrolases"/>
    <property type="match status" value="2"/>
</dbReference>
<evidence type="ECO:0000259" key="3">
    <source>
        <dbReference type="PROSITE" id="PS51194"/>
    </source>
</evidence>
<dbReference type="InterPro" id="IPR001650">
    <property type="entry name" value="Helicase_C-like"/>
</dbReference>
<dbReference type="InterPro" id="IPR014001">
    <property type="entry name" value="Helicase_ATP-bd"/>
</dbReference>
<dbReference type="InterPro" id="IPR000330">
    <property type="entry name" value="SNF2_N"/>
</dbReference>
<dbReference type="PROSITE" id="PS51194">
    <property type="entry name" value="HELICASE_CTER"/>
    <property type="match status" value="1"/>
</dbReference>
<gene>
    <name evidence="4" type="ORF">NCTC10138_00267</name>
</gene>
<dbReference type="CDD" id="cd18793">
    <property type="entry name" value="SF2_C_SNF"/>
    <property type="match status" value="1"/>
</dbReference>
<keyword evidence="4" id="KW-0067">ATP-binding</keyword>
<dbReference type="Pfam" id="PF00176">
    <property type="entry name" value="SNF2-rel_dom"/>
    <property type="match status" value="1"/>
</dbReference>
<keyword evidence="5" id="KW-1185">Reference proteome</keyword>
<organism evidence="4 5">
    <name type="scientific">Haploplasma axanthum</name>
    <name type="common">Acholeplasma axanthum</name>
    <dbReference type="NCBI Taxonomy" id="29552"/>
    <lineage>
        <taxon>Bacteria</taxon>
        <taxon>Bacillati</taxon>
        <taxon>Mycoplasmatota</taxon>
        <taxon>Mollicutes</taxon>
        <taxon>Acholeplasmatales</taxon>
        <taxon>Acholeplasmataceae</taxon>
        <taxon>Haploplasma</taxon>
    </lineage>
</organism>
<dbReference type="Proteomes" id="UP000289841">
    <property type="component" value="Chromosome"/>
</dbReference>
<reference evidence="4 5" key="1">
    <citation type="submission" date="2019-01" db="EMBL/GenBank/DDBJ databases">
        <authorList>
            <consortium name="Pathogen Informatics"/>
        </authorList>
    </citation>
    <scope>NUCLEOTIDE SEQUENCE [LARGE SCALE GENOMIC DNA]</scope>
    <source>
        <strain evidence="4 5">NCTC10138</strain>
    </source>
</reference>
<dbReference type="OrthoDB" id="9760715at2"/>
<dbReference type="KEGG" id="aaxa:NCTC10138_00267"/>
<dbReference type="Gene3D" id="3.40.50.300">
    <property type="entry name" value="P-loop containing nucleotide triphosphate hydrolases"/>
    <property type="match status" value="1"/>
</dbReference>
<dbReference type="InterPro" id="IPR049730">
    <property type="entry name" value="SNF2/RAD54-like_C"/>
</dbReference>
<evidence type="ECO:0000313" key="5">
    <source>
        <dbReference type="Proteomes" id="UP000289841"/>
    </source>
</evidence>
<dbReference type="PROSITE" id="PS51192">
    <property type="entry name" value="HELICASE_ATP_BIND_1"/>
    <property type="match status" value="1"/>
</dbReference>
<feature type="domain" description="Helicase C-terminal" evidence="3">
    <location>
        <begin position="292"/>
        <end position="442"/>
    </location>
</feature>
<dbReference type="GO" id="GO:0016787">
    <property type="term" value="F:hydrolase activity"/>
    <property type="evidence" value="ECO:0007669"/>
    <property type="project" value="UniProtKB-KW"/>
</dbReference>